<name>A0ABS7AJJ6_9CLOT</name>
<dbReference type="Proteomes" id="UP001519921">
    <property type="component" value="Unassembled WGS sequence"/>
</dbReference>
<accession>A0ABS7AJJ6</accession>
<proteinExistence type="predicted"/>
<comment type="caution">
    <text evidence="1">The sequence shown here is derived from an EMBL/GenBank/DDBJ whole genome shotgun (WGS) entry which is preliminary data.</text>
</comment>
<organism evidence="1 2">
    <name type="scientific">Clostridium weizhouense</name>
    <dbReference type="NCBI Taxonomy" id="2859781"/>
    <lineage>
        <taxon>Bacteria</taxon>
        <taxon>Bacillati</taxon>
        <taxon>Bacillota</taxon>
        <taxon>Clostridia</taxon>
        <taxon>Eubacteriales</taxon>
        <taxon>Clostridiaceae</taxon>
        <taxon>Clostridium</taxon>
    </lineage>
</organism>
<evidence type="ECO:0000313" key="1">
    <source>
        <dbReference type="EMBL" id="MBW6408724.1"/>
    </source>
</evidence>
<keyword evidence="2" id="KW-1185">Reference proteome</keyword>
<protein>
    <submittedName>
        <fullName evidence="1">Uncharacterized protein</fullName>
    </submittedName>
</protein>
<dbReference type="EMBL" id="JAHXPT010000001">
    <property type="protein sequence ID" value="MBW6408724.1"/>
    <property type="molecule type" value="Genomic_DNA"/>
</dbReference>
<gene>
    <name evidence="1" type="ORF">KYD98_01305</name>
</gene>
<evidence type="ECO:0000313" key="2">
    <source>
        <dbReference type="Proteomes" id="UP001519921"/>
    </source>
</evidence>
<reference evidence="1 2" key="1">
    <citation type="submission" date="2021-07" db="EMBL/GenBank/DDBJ databases">
        <title>Clostridium weizhouense sp. nov., an anaerobic bacterium isolated from activated sludge of Petroleum wastewater.</title>
        <authorList>
            <person name="Li Q."/>
        </authorList>
    </citation>
    <scope>NUCLEOTIDE SEQUENCE [LARGE SCALE GENOMIC DNA]</scope>
    <source>
        <strain evidence="1 2">YB-6</strain>
    </source>
</reference>
<sequence>MNDLLKWVLKNIDTIKYTKNFSEEKIIWINNSSDSLNTDKNIKSK</sequence>
<dbReference type="RefSeq" id="WP_219777783.1">
    <property type="nucleotide sequence ID" value="NZ_JAHXPT010000001.1"/>
</dbReference>